<dbReference type="AlphaFoldDB" id="A0A146FE35"/>
<organism evidence="1 2">
    <name type="scientific">Aspergillus kawachii</name>
    <name type="common">White koji mold</name>
    <name type="synonym">Aspergillus awamori var. kawachi</name>
    <dbReference type="NCBI Taxonomy" id="1069201"/>
    <lineage>
        <taxon>Eukaryota</taxon>
        <taxon>Fungi</taxon>
        <taxon>Dikarya</taxon>
        <taxon>Ascomycota</taxon>
        <taxon>Pezizomycotina</taxon>
        <taxon>Eurotiomycetes</taxon>
        <taxon>Eurotiomycetidae</taxon>
        <taxon>Eurotiales</taxon>
        <taxon>Aspergillaceae</taxon>
        <taxon>Aspergillus</taxon>
        <taxon>Aspergillus subgen. Circumdati</taxon>
    </lineage>
</organism>
<dbReference type="Proteomes" id="UP000075230">
    <property type="component" value="Unassembled WGS sequence"/>
</dbReference>
<proteinExistence type="predicted"/>
<comment type="caution">
    <text evidence="1">The sequence shown here is derived from an EMBL/GenBank/DDBJ whole genome shotgun (WGS) entry which is preliminary data.</text>
</comment>
<reference evidence="2" key="2">
    <citation type="submission" date="2016-02" db="EMBL/GenBank/DDBJ databases">
        <title>Genome sequencing of Aspergillus luchuensis NBRC 4314.</title>
        <authorList>
            <person name="Yamada O."/>
        </authorList>
    </citation>
    <scope>NUCLEOTIDE SEQUENCE [LARGE SCALE GENOMIC DNA]</scope>
    <source>
        <strain evidence="2">RIB 2604</strain>
    </source>
</reference>
<accession>A0A146FE35</accession>
<dbReference type="EMBL" id="BCWF01000017">
    <property type="protein sequence ID" value="GAT24165.1"/>
    <property type="molecule type" value="Genomic_DNA"/>
</dbReference>
<reference evidence="1 2" key="1">
    <citation type="journal article" date="2016" name="DNA Res.">
        <title>Genome sequence of Aspergillus luchuensis NBRC 4314.</title>
        <authorList>
            <person name="Yamada O."/>
            <person name="Machida M."/>
            <person name="Hosoyama A."/>
            <person name="Goto M."/>
            <person name="Takahashi T."/>
            <person name="Futagami T."/>
            <person name="Yamagata Y."/>
            <person name="Takeuchi M."/>
            <person name="Kobayashi T."/>
            <person name="Koike H."/>
            <person name="Abe K."/>
            <person name="Asai K."/>
            <person name="Arita M."/>
            <person name="Fujita N."/>
            <person name="Fukuda K."/>
            <person name="Higa K."/>
            <person name="Horikawa H."/>
            <person name="Ishikawa T."/>
            <person name="Jinno K."/>
            <person name="Kato Y."/>
            <person name="Kirimura K."/>
            <person name="Mizutani O."/>
            <person name="Nakasone K."/>
            <person name="Sano M."/>
            <person name="Shiraishi Y."/>
            <person name="Tsukahara M."/>
            <person name="Gomi K."/>
        </authorList>
    </citation>
    <scope>NUCLEOTIDE SEQUENCE [LARGE SCALE GENOMIC DNA]</scope>
    <source>
        <strain evidence="1 2">RIB 2604</strain>
    </source>
</reference>
<sequence>MAGDAGLSHSQQPTLSYVNPVVGALTSEQPPVYL</sequence>
<protein>
    <submittedName>
        <fullName evidence="1">Cytochrome P450</fullName>
    </submittedName>
</protein>
<evidence type="ECO:0000313" key="1">
    <source>
        <dbReference type="EMBL" id="GAT24165.1"/>
    </source>
</evidence>
<gene>
    <name evidence="1" type="ORF">RIB2604_01713090</name>
</gene>
<name>A0A146FE35_ASPKA</name>
<evidence type="ECO:0000313" key="2">
    <source>
        <dbReference type="Proteomes" id="UP000075230"/>
    </source>
</evidence>